<dbReference type="GO" id="GO:0000439">
    <property type="term" value="C:transcription factor TFIIH core complex"/>
    <property type="evidence" value="ECO:0007669"/>
    <property type="project" value="UniProtKB-UniRule"/>
</dbReference>
<gene>
    <name evidence="14" type="ORF">C1SCF055_LOCUS13262</name>
</gene>
<dbReference type="GO" id="GO:0005675">
    <property type="term" value="C:transcription factor TFIIH holo complex"/>
    <property type="evidence" value="ECO:0007669"/>
    <property type="project" value="UniProtKB-UniRule"/>
</dbReference>
<keyword evidence="10 12" id="KW-0539">Nucleus</keyword>
<dbReference type="SMART" id="SM00248">
    <property type="entry name" value="ANK"/>
    <property type="match status" value="3"/>
</dbReference>
<keyword evidence="9 12" id="KW-0234">DNA repair</keyword>
<dbReference type="Proteomes" id="UP001152797">
    <property type="component" value="Unassembled WGS sequence"/>
</dbReference>
<dbReference type="EMBL" id="CAMXCT010001024">
    <property type="protein sequence ID" value="CAI3985868.1"/>
    <property type="molecule type" value="Genomic_DNA"/>
</dbReference>
<dbReference type="Gene3D" id="1.25.40.20">
    <property type="entry name" value="Ankyrin repeat-containing domain"/>
    <property type="match status" value="1"/>
</dbReference>
<evidence type="ECO:0000256" key="13">
    <source>
        <dbReference type="SAM" id="MobiDB-lite"/>
    </source>
</evidence>
<dbReference type="PANTHER" id="PTHR12831">
    <property type="entry name" value="TRANSCRIPTION INITIATION FACTOR IIH TFIIH , POLYPEPTIDE 3-RELATED"/>
    <property type="match status" value="1"/>
</dbReference>
<reference evidence="14" key="1">
    <citation type="submission" date="2022-10" db="EMBL/GenBank/DDBJ databases">
        <authorList>
            <person name="Chen Y."/>
            <person name="Dougan E. K."/>
            <person name="Chan C."/>
            <person name="Rhodes N."/>
            <person name="Thang M."/>
        </authorList>
    </citation>
    <scope>NUCLEOTIDE SEQUENCE</scope>
</reference>
<evidence type="ECO:0000256" key="9">
    <source>
        <dbReference type="ARBA" id="ARBA00023204"/>
    </source>
</evidence>
<keyword evidence="6 12" id="KW-0862">Zinc</keyword>
<dbReference type="GO" id="GO:0006355">
    <property type="term" value="P:regulation of DNA-templated transcription"/>
    <property type="evidence" value="ECO:0007669"/>
    <property type="project" value="InterPro"/>
</dbReference>
<evidence type="ECO:0000313" key="16">
    <source>
        <dbReference type="EMBL" id="CAL4773180.1"/>
    </source>
</evidence>
<dbReference type="Gene3D" id="3.40.50.410">
    <property type="entry name" value="von Willebrand factor, type A domain"/>
    <property type="match status" value="1"/>
</dbReference>
<keyword evidence="4 12" id="KW-0227">DNA damage</keyword>
<feature type="repeat" description="ANK" evidence="11">
    <location>
        <begin position="485"/>
        <end position="517"/>
    </location>
</feature>
<dbReference type="InterPro" id="IPR036770">
    <property type="entry name" value="Ankyrin_rpt-contain_sf"/>
</dbReference>
<evidence type="ECO:0000313" key="17">
    <source>
        <dbReference type="Proteomes" id="UP001152797"/>
    </source>
</evidence>
<dbReference type="PROSITE" id="PS50088">
    <property type="entry name" value="ANK_REPEAT"/>
    <property type="match status" value="1"/>
</dbReference>
<keyword evidence="7 12" id="KW-0805">Transcription regulation</keyword>
<keyword evidence="8 12" id="KW-0804">Transcription</keyword>
<dbReference type="Pfam" id="PF12796">
    <property type="entry name" value="Ank_2"/>
    <property type="match status" value="1"/>
</dbReference>
<dbReference type="PROSITE" id="PS50297">
    <property type="entry name" value="ANK_REP_REGION"/>
    <property type="match status" value="1"/>
</dbReference>
<dbReference type="SUPFAM" id="SSF48403">
    <property type="entry name" value="Ankyrin repeat"/>
    <property type="match status" value="1"/>
</dbReference>
<keyword evidence="3 12" id="KW-0479">Metal-binding</keyword>
<comment type="caution">
    <text evidence="14">The sequence shown here is derived from an EMBL/GenBank/DDBJ whole genome shotgun (WGS) entry which is preliminary data.</text>
</comment>
<evidence type="ECO:0000256" key="1">
    <source>
        <dbReference type="ARBA" id="ARBA00004123"/>
    </source>
</evidence>
<keyword evidence="11" id="KW-0040">ANK repeat</keyword>
<evidence type="ECO:0000256" key="12">
    <source>
        <dbReference type="RuleBase" id="RU368090"/>
    </source>
</evidence>
<organism evidence="14">
    <name type="scientific">Cladocopium goreaui</name>
    <dbReference type="NCBI Taxonomy" id="2562237"/>
    <lineage>
        <taxon>Eukaryota</taxon>
        <taxon>Sar</taxon>
        <taxon>Alveolata</taxon>
        <taxon>Dinophyceae</taxon>
        <taxon>Suessiales</taxon>
        <taxon>Symbiodiniaceae</taxon>
        <taxon>Cladocopium</taxon>
    </lineage>
</organism>
<feature type="region of interest" description="Disordered" evidence="13">
    <location>
        <begin position="605"/>
        <end position="641"/>
    </location>
</feature>
<evidence type="ECO:0000313" key="15">
    <source>
        <dbReference type="EMBL" id="CAL1139243.1"/>
    </source>
</evidence>
<evidence type="ECO:0000256" key="7">
    <source>
        <dbReference type="ARBA" id="ARBA00023015"/>
    </source>
</evidence>
<evidence type="ECO:0000256" key="5">
    <source>
        <dbReference type="ARBA" id="ARBA00022771"/>
    </source>
</evidence>
<dbReference type="EMBL" id="CAMXCT020001024">
    <property type="protein sequence ID" value="CAL1139243.1"/>
    <property type="molecule type" value="Genomic_DNA"/>
</dbReference>
<dbReference type="PANTHER" id="PTHR12831:SF0">
    <property type="entry name" value="GENERAL TRANSCRIPTION FACTOR IIH SUBUNIT 3"/>
    <property type="match status" value="1"/>
</dbReference>
<sequence length="641" mass="68565">MQTAAIVEQRAWSEPGARHLEVILLDARLCTLELPGAPGQGLFPEVWESLQLFLRAHLLLSQGQKVVVLAAATGTVPLSEICDASEWEAARETARLRAVKLEAKNGGQLAATLSCSLCLIQRQAEAQKMDARVLIIDGSSSEVDYIAESAGLVSAAFAAKSQGTLVDALSVGQCASFLLRQVCILAEGKHVSLSQHYQPTSGQPPLAEVLAPSMLFHFMSTKMVRKELMVAADSQHLPAVCRCHGKPLEIGHVCSSCLSIYCSDASAICSSCGTRFKRNRDPDPKLKDLGEELLELLGAPVRQGQRCDRKWSATGEHGMKRDRRFAQPWVAADEVIPAVADFNRGSVMGNSAVAVKGIEALCCNSLEGEGQEDMISPDLAQALFMHEVPVHVNATMEEEVGQAVASLKESKLRRGLADEEDRSRRLLLTAVQNDDAPVVLQFVADGVAAADMGEALRLAAGRGSASVVRELVAVGLSVNDGCRGTGYTPLHLAAAGGHVVVCELLLDALADVHKQVDGITALSLARKMGNMEVEEVIERHVATLLMQDQGNVADEAAQYRRAHVLPRVSAMLSEAVLQAAPFEETPSQKLEEKADFLQRIIESEASNGVGREAAGPLPGAENMDMAPSTRGIPSPEDPQPL</sequence>
<dbReference type="InterPro" id="IPR004600">
    <property type="entry name" value="TFIIH_Tfb4/GTF2H3"/>
</dbReference>
<comment type="similarity">
    <text evidence="2 12">Belongs to the TFB4 family.</text>
</comment>
<dbReference type="AlphaFoldDB" id="A0A9P1C833"/>
<dbReference type="OrthoDB" id="17307at2759"/>
<accession>A0A9P1C833</accession>
<dbReference type="GO" id="GO:0008270">
    <property type="term" value="F:zinc ion binding"/>
    <property type="evidence" value="ECO:0007669"/>
    <property type="project" value="UniProtKB-KW"/>
</dbReference>
<evidence type="ECO:0000256" key="6">
    <source>
        <dbReference type="ARBA" id="ARBA00022833"/>
    </source>
</evidence>
<evidence type="ECO:0000256" key="4">
    <source>
        <dbReference type="ARBA" id="ARBA00022763"/>
    </source>
</evidence>
<protein>
    <submittedName>
        <fullName evidence="16">General transcription factor IIH subunit 3 (General transcription factor IIH polypeptide 3)</fullName>
    </submittedName>
</protein>
<keyword evidence="5 12" id="KW-0863">Zinc-finger</keyword>
<dbReference type="GO" id="GO:0006289">
    <property type="term" value="P:nucleotide-excision repair"/>
    <property type="evidence" value="ECO:0007669"/>
    <property type="project" value="UniProtKB-UniRule"/>
</dbReference>
<evidence type="ECO:0000256" key="3">
    <source>
        <dbReference type="ARBA" id="ARBA00022723"/>
    </source>
</evidence>
<name>A0A9P1C833_9DINO</name>
<dbReference type="InterPro" id="IPR002110">
    <property type="entry name" value="Ankyrin_rpt"/>
</dbReference>
<dbReference type="Pfam" id="PF03850">
    <property type="entry name" value="Tfb4"/>
    <property type="match status" value="1"/>
</dbReference>
<evidence type="ECO:0000256" key="11">
    <source>
        <dbReference type="PROSITE-ProRule" id="PRU00023"/>
    </source>
</evidence>
<evidence type="ECO:0000256" key="10">
    <source>
        <dbReference type="ARBA" id="ARBA00023242"/>
    </source>
</evidence>
<dbReference type="InterPro" id="IPR036465">
    <property type="entry name" value="vWFA_dom_sf"/>
</dbReference>
<evidence type="ECO:0000256" key="8">
    <source>
        <dbReference type="ARBA" id="ARBA00023163"/>
    </source>
</evidence>
<dbReference type="EMBL" id="CAMXCT030001024">
    <property type="protein sequence ID" value="CAL4773180.1"/>
    <property type="molecule type" value="Genomic_DNA"/>
</dbReference>
<evidence type="ECO:0000256" key="2">
    <source>
        <dbReference type="ARBA" id="ARBA00005273"/>
    </source>
</evidence>
<reference evidence="15" key="2">
    <citation type="submission" date="2024-04" db="EMBL/GenBank/DDBJ databases">
        <authorList>
            <person name="Chen Y."/>
            <person name="Shah S."/>
            <person name="Dougan E. K."/>
            <person name="Thang M."/>
            <person name="Chan C."/>
        </authorList>
    </citation>
    <scope>NUCLEOTIDE SEQUENCE [LARGE SCALE GENOMIC DNA]</scope>
</reference>
<keyword evidence="17" id="KW-1185">Reference proteome</keyword>
<evidence type="ECO:0000313" key="14">
    <source>
        <dbReference type="EMBL" id="CAI3985868.1"/>
    </source>
</evidence>
<comment type="subcellular location">
    <subcellularLocation>
        <location evidence="1 12">Nucleus</location>
    </subcellularLocation>
</comment>
<proteinExistence type="inferred from homology"/>